<comment type="caution">
    <text evidence="2">The sequence shown here is derived from an EMBL/GenBank/DDBJ whole genome shotgun (WGS) entry which is preliminary data.</text>
</comment>
<dbReference type="AlphaFoldDB" id="A0A519BFL9"/>
<name>A0A519BFL9_ACIG2</name>
<evidence type="ECO:0000259" key="1">
    <source>
        <dbReference type="Pfam" id="PF00535"/>
    </source>
</evidence>
<dbReference type="InterPro" id="IPR029044">
    <property type="entry name" value="Nucleotide-diphossugar_trans"/>
</dbReference>
<reference evidence="2 3" key="1">
    <citation type="journal article" date="2019" name="ISME J.">
        <title>Insights into ecological role of a new deltaproteobacterial order Candidatus Acidulodesulfobacterales by metagenomics and metatranscriptomics.</title>
        <authorList>
            <person name="Tan S."/>
            <person name="Liu J."/>
            <person name="Fang Y."/>
            <person name="Hedlund B.P."/>
            <person name="Lian Z.H."/>
            <person name="Huang L.Y."/>
            <person name="Li J.T."/>
            <person name="Huang L.N."/>
            <person name="Li W.J."/>
            <person name="Jiang H.C."/>
            <person name="Dong H.L."/>
            <person name="Shu W.S."/>
        </authorList>
    </citation>
    <scope>NUCLEOTIDE SEQUENCE [LARGE SCALE GENOMIC DNA]</scope>
    <source>
        <strain evidence="2">AP2</strain>
    </source>
</reference>
<accession>A0A519BFL9</accession>
<dbReference type="Proteomes" id="UP000316562">
    <property type="component" value="Unassembled WGS sequence"/>
</dbReference>
<protein>
    <submittedName>
        <fullName evidence="2">Glycosyltransferase family 2 protein</fullName>
    </submittedName>
</protein>
<dbReference type="CDD" id="cd04179">
    <property type="entry name" value="DPM_DPG-synthase_like"/>
    <property type="match status" value="1"/>
</dbReference>
<dbReference type="PANTHER" id="PTHR48090:SF7">
    <property type="entry name" value="RFBJ PROTEIN"/>
    <property type="match status" value="1"/>
</dbReference>
<dbReference type="Gene3D" id="3.90.550.10">
    <property type="entry name" value="Spore Coat Polysaccharide Biosynthesis Protein SpsA, Chain A"/>
    <property type="match status" value="1"/>
</dbReference>
<keyword evidence="2" id="KW-0808">Transferase</keyword>
<dbReference type="SUPFAM" id="SSF53448">
    <property type="entry name" value="Nucleotide-diphospho-sugar transferases"/>
    <property type="match status" value="1"/>
</dbReference>
<dbReference type="InterPro" id="IPR050256">
    <property type="entry name" value="Glycosyltransferase_2"/>
</dbReference>
<proteinExistence type="predicted"/>
<dbReference type="PANTHER" id="PTHR48090">
    <property type="entry name" value="UNDECAPRENYL-PHOSPHATE 4-DEOXY-4-FORMAMIDO-L-ARABINOSE TRANSFERASE-RELATED"/>
    <property type="match status" value="1"/>
</dbReference>
<dbReference type="EMBL" id="SGBC01000003">
    <property type="protein sequence ID" value="RZD16054.1"/>
    <property type="molecule type" value="Genomic_DNA"/>
</dbReference>
<gene>
    <name evidence="2" type="ORF">EVJ46_07630</name>
</gene>
<dbReference type="InterPro" id="IPR001173">
    <property type="entry name" value="Glyco_trans_2-like"/>
</dbReference>
<organism evidence="2 3">
    <name type="scientific">Acididesulfobacter guangdongensis</name>
    <dbReference type="NCBI Taxonomy" id="2597225"/>
    <lineage>
        <taxon>Bacteria</taxon>
        <taxon>Deltaproteobacteria</taxon>
        <taxon>Candidatus Acidulodesulfobacterales</taxon>
        <taxon>Candidatus Acididesulfobacter</taxon>
    </lineage>
</organism>
<evidence type="ECO:0000313" key="3">
    <source>
        <dbReference type="Proteomes" id="UP000316562"/>
    </source>
</evidence>
<sequence>MLNNKKIIVVMPAYNAEKTLEKTYSELPKDGIIDDIIVVDDASTDKTANVAKQLGLKVIVHDKNKGYGGNQKTCYKEALKLNADIIVMLHPDYQYSPKLVTAMAAMIASDDYDMVLASRIVGKSNALTAGMPIYKYISNRFLTYFENFVFNLKMSEYHSGYRAFSSKLLLKVPFETNSDDFIFDNQIIAQSHLFGFRIGEISCPTRYERDSSSIGFSRSVKYGLGVIKTASQFILCKYNIYKCDYLNKNNKKNNML</sequence>
<evidence type="ECO:0000313" key="2">
    <source>
        <dbReference type="EMBL" id="RZD16054.1"/>
    </source>
</evidence>
<feature type="domain" description="Glycosyltransferase 2-like" evidence="1">
    <location>
        <begin position="9"/>
        <end position="169"/>
    </location>
</feature>
<dbReference type="Pfam" id="PF00535">
    <property type="entry name" value="Glycos_transf_2"/>
    <property type="match status" value="1"/>
</dbReference>
<dbReference type="GO" id="GO:0016740">
    <property type="term" value="F:transferase activity"/>
    <property type="evidence" value="ECO:0007669"/>
    <property type="project" value="UniProtKB-KW"/>
</dbReference>